<dbReference type="EMBL" id="JAODUP010000202">
    <property type="protein sequence ID" value="KAK2156930.1"/>
    <property type="molecule type" value="Genomic_DNA"/>
</dbReference>
<evidence type="ECO:0000313" key="3">
    <source>
        <dbReference type="Proteomes" id="UP001208570"/>
    </source>
</evidence>
<feature type="transmembrane region" description="Helical" evidence="1">
    <location>
        <begin position="16"/>
        <end position="40"/>
    </location>
</feature>
<accession>A0AAD9JRN8</accession>
<keyword evidence="1" id="KW-1133">Transmembrane helix</keyword>
<dbReference type="AlphaFoldDB" id="A0AAD9JRN8"/>
<organism evidence="2 3">
    <name type="scientific">Paralvinella palmiformis</name>
    <dbReference type="NCBI Taxonomy" id="53620"/>
    <lineage>
        <taxon>Eukaryota</taxon>
        <taxon>Metazoa</taxon>
        <taxon>Spiralia</taxon>
        <taxon>Lophotrochozoa</taxon>
        <taxon>Annelida</taxon>
        <taxon>Polychaeta</taxon>
        <taxon>Sedentaria</taxon>
        <taxon>Canalipalpata</taxon>
        <taxon>Terebellida</taxon>
        <taxon>Terebelliformia</taxon>
        <taxon>Alvinellidae</taxon>
        <taxon>Paralvinella</taxon>
    </lineage>
</organism>
<proteinExistence type="predicted"/>
<protein>
    <submittedName>
        <fullName evidence="2">Uncharacterized protein</fullName>
    </submittedName>
</protein>
<gene>
    <name evidence="2" type="ORF">LSH36_202g09002</name>
</gene>
<name>A0AAD9JRN8_9ANNE</name>
<reference evidence="2" key="1">
    <citation type="journal article" date="2023" name="Mol. Biol. Evol.">
        <title>Third-Generation Sequencing Reveals the Adaptive Role of the Epigenome in Three Deep-Sea Polychaetes.</title>
        <authorList>
            <person name="Perez M."/>
            <person name="Aroh O."/>
            <person name="Sun Y."/>
            <person name="Lan Y."/>
            <person name="Juniper S.K."/>
            <person name="Young C.R."/>
            <person name="Angers B."/>
            <person name="Qian P.Y."/>
        </authorList>
    </citation>
    <scope>NUCLEOTIDE SEQUENCE</scope>
    <source>
        <strain evidence="2">P08H-3</strain>
    </source>
</reference>
<sequence>MKPYVSAMQKMILDSFVALGIMVAVFILIGALGQAIMTLLKRFDLVRLLKVYNNTKDPSIRKEFLPACLDEEKNANKEKKPIGAVNINTDLFGERTHTAPTVFVQSKTLLR</sequence>
<evidence type="ECO:0000313" key="2">
    <source>
        <dbReference type="EMBL" id="KAK2156930.1"/>
    </source>
</evidence>
<comment type="caution">
    <text evidence="2">The sequence shown here is derived from an EMBL/GenBank/DDBJ whole genome shotgun (WGS) entry which is preliminary data.</text>
</comment>
<keyword evidence="3" id="KW-1185">Reference proteome</keyword>
<keyword evidence="1" id="KW-0472">Membrane</keyword>
<keyword evidence="1" id="KW-0812">Transmembrane</keyword>
<evidence type="ECO:0000256" key="1">
    <source>
        <dbReference type="SAM" id="Phobius"/>
    </source>
</evidence>
<dbReference type="Proteomes" id="UP001208570">
    <property type="component" value="Unassembled WGS sequence"/>
</dbReference>